<dbReference type="CDD" id="cd00051">
    <property type="entry name" value="EFh"/>
    <property type="match status" value="1"/>
</dbReference>
<protein>
    <submittedName>
        <fullName evidence="5">EF-hand domain-containing protein</fullName>
    </submittedName>
</protein>
<feature type="domain" description="EF-hand" evidence="2">
    <location>
        <begin position="32"/>
        <end position="67"/>
    </location>
</feature>
<dbReference type="EMBL" id="CAMXCT020004843">
    <property type="protein sequence ID" value="CAL1163895.1"/>
    <property type="molecule type" value="Genomic_DNA"/>
</dbReference>
<evidence type="ECO:0000313" key="5">
    <source>
        <dbReference type="EMBL" id="CAL4797832.1"/>
    </source>
</evidence>
<dbReference type="EMBL" id="CAMXCT030004843">
    <property type="protein sequence ID" value="CAL4797832.1"/>
    <property type="molecule type" value="Genomic_DNA"/>
</dbReference>
<accession>A0A9P1DHZ8</accession>
<dbReference type="SUPFAM" id="SSF47473">
    <property type="entry name" value="EF-hand"/>
    <property type="match status" value="1"/>
</dbReference>
<evidence type="ECO:0000256" key="1">
    <source>
        <dbReference type="ARBA" id="ARBA00022837"/>
    </source>
</evidence>
<dbReference type="GO" id="GO:0005509">
    <property type="term" value="F:calcium ion binding"/>
    <property type="evidence" value="ECO:0007669"/>
    <property type="project" value="InterPro"/>
</dbReference>
<evidence type="ECO:0000259" key="2">
    <source>
        <dbReference type="PROSITE" id="PS50222"/>
    </source>
</evidence>
<dbReference type="PROSITE" id="PS00018">
    <property type="entry name" value="EF_HAND_1"/>
    <property type="match status" value="1"/>
</dbReference>
<evidence type="ECO:0000313" key="6">
    <source>
        <dbReference type="Proteomes" id="UP001152797"/>
    </source>
</evidence>
<dbReference type="EMBL" id="CAMXCT010004843">
    <property type="protein sequence ID" value="CAI4010520.1"/>
    <property type="molecule type" value="Genomic_DNA"/>
</dbReference>
<evidence type="ECO:0000313" key="3">
    <source>
        <dbReference type="EMBL" id="CAI4010520.1"/>
    </source>
</evidence>
<gene>
    <name evidence="3" type="ORF">C1SCF055_LOCUS35788</name>
</gene>
<dbReference type="Proteomes" id="UP001152797">
    <property type="component" value="Unassembled WGS sequence"/>
</dbReference>
<keyword evidence="6" id="KW-1185">Reference proteome</keyword>
<dbReference type="InterPro" id="IPR011992">
    <property type="entry name" value="EF-hand-dom_pair"/>
</dbReference>
<keyword evidence="1" id="KW-0106">Calcium</keyword>
<evidence type="ECO:0000313" key="4">
    <source>
        <dbReference type="EMBL" id="CAL1163895.1"/>
    </source>
</evidence>
<dbReference type="Gene3D" id="1.10.238.10">
    <property type="entry name" value="EF-hand"/>
    <property type="match status" value="1"/>
</dbReference>
<dbReference type="PROSITE" id="PS50222">
    <property type="entry name" value="EF_HAND_2"/>
    <property type="match status" value="1"/>
</dbReference>
<reference evidence="4" key="2">
    <citation type="submission" date="2024-04" db="EMBL/GenBank/DDBJ databases">
        <authorList>
            <person name="Chen Y."/>
            <person name="Shah S."/>
            <person name="Dougan E. K."/>
            <person name="Thang M."/>
            <person name="Chan C."/>
        </authorList>
    </citation>
    <scope>NUCLEOTIDE SEQUENCE [LARGE SCALE GENOMIC DNA]</scope>
</reference>
<dbReference type="AlphaFoldDB" id="A0A9P1DHZ8"/>
<dbReference type="OrthoDB" id="428120at2759"/>
<sequence length="132" mass="15121">MFGALKPRNLWRRWWDSTPKHHRFPDFPGRIPKSEVCWAAFQVFDKDCNGTVSFEELEQVLNSASMEGTFAPELRRELWEELTQKATVEVDFDHFLAALRGVKASNVAAESRTLPKVVWGSLGDWGGRNILT</sequence>
<reference evidence="3" key="1">
    <citation type="submission" date="2022-10" db="EMBL/GenBank/DDBJ databases">
        <authorList>
            <person name="Chen Y."/>
            <person name="Dougan E. K."/>
            <person name="Chan C."/>
            <person name="Rhodes N."/>
            <person name="Thang M."/>
        </authorList>
    </citation>
    <scope>NUCLEOTIDE SEQUENCE</scope>
</reference>
<comment type="caution">
    <text evidence="3">The sequence shown here is derived from an EMBL/GenBank/DDBJ whole genome shotgun (WGS) entry which is preliminary data.</text>
</comment>
<name>A0A9P1DHZ8_9DINO</name>
<dbReference type="InterPro" id="IPR002048">
    <property type="entry name" value="EF_hand_dom"/>
</dbReference>
<organism evidence="3">
    <name type="scientific">Cladocopium goreaui</name>
    <dbReference type="NCBI Taxonomy" id="2562237"/>
    <lineage>
        <taxon>Eukaryota</taxon>
        <taxon>Sar</taxon>
        <taxon>Alveolata</taxon>
        <taxon>Dinophyceae</taxon>
        <taxon>Suessiales</taxon>
        <taxon>Symbiodiniaceae</taxon>
        <taxon>Cladocopium</taxon>
    </lineage>
</organism>
<dbReference type="InterPro" id="IPR018247">
    <property type="entry name" value="EF_Hand_1_Ca_BS"/>
</dbReference>
<dbReference type="Pfam" id="PF00036">
    <property type="entry name" value="EF-hand_1"/>
    <property type="match status" value="1"/>
</dbReference>
<proteinExistence type="predicted"/>